<evidence type="ECO:0000313" key="2">
    <source>
        <dbReference type="Proteomes" id="UP000242015"/>
    </source>
</evidence>
<protein>
    <submittedName>
        <fullName evidence="1">Uncharacterized protein</fullName>
    </submittedName>
</protein>
<evidence type="ECO:0000313" key="1">
    <source>
        <dbReference type="EMBL" id="PSO07128.1"/>
    </source>
</evidence>
<organism evidence="1 2">
    <name type="scientific">Candidatus Marsarchaeota G2 archaeon BE_D</name>
    <dbReference type="NCBI Taxonomy" id="1978158"/>
    <lineage>
        <taxon>Archaea</taxon>
        <taxon>Candidatus Marsarchaeota</taxon>
        <taxon>Candidatus Marsarchaeota group 2</taxon>
    </lineage>
</organism>
<accession>A0A2R6C8F1</accession>
<gene>
    <name evidence="1" type="ORF">B9Q04_12520</name>
</gene>
<sequence length="103" mass="11462">MTRSVNSASCWGNLWVRNSAMGVWTSTTLRYASSTRWVREENLFSSFNNSCKPDSSREDSSGIRPAARLWESDPFSMAVKRSSSSSGLNLLMTSSTRLEISTP</sequence>
<dbReference type="EMBL" id="NEXF01000319">
    <property type="protein sequence ID" value="PSO07128.1"/>
    <property type="molecule type" value="Genomic_DNA"/>
</dbReference>
<dbReference type="Proteomes" id="UP000242015">
    <property type="component" value="Unassembled WGS sequence"/>
</dbReference>
<proteinExistence type="predicted"/>
<reference evidence="1 2" key="1">
    <citation type="submission" date="2017-04" db="EMBL/GenBank/DDBJ databases">
        <title>Novel microbial lineages endemic to geothermal iron-oxide mats fill important gaps in the evolutionary history of Archaea.</title>
        <authorList>
            <person name="Jay Z.J."/>
            <person name="Beam J.P."/>
            <person name="Dlakic M."/>
            <person name="Rusch D.B."/>
            <person name="Kozubal M.A."/>
            <person name="Inskeep W.P."/>
        </authorList>
    </citation>
    <scope>NUCLEOTIDE SEQUENCE [LARGE SCALE GENOMIC DNA]</scope>
    <source>
        <strain evidence="1">BE_D</strain>
    </source>
</reference>
<dbReference type="AlphaFoldDB" id="A0A2R6C8F1"/>
<comment type="caution">
    <text evidence="1">The sequence shown here is derived from an EMBL/GenBank/DDBJ whole genome shotgun (WGS) entry which is preliminary data.</text>
</comment>
<name>A0A2R6C8F1_9ARCH</name>